<dbReference type="Proteomes" id="UP000233766">
    <property type="component" value="Unassembled WGS sequence"/>
</dbReference>
<keyword evidence="4" id="KW-1185">Reference proteome</keyword>
<dbReference type="PANTHER" id="PTHR23150">
    <property type="entry name" value="SULFATASE MODIFYING FACTOR 1, 2"/>
    <property type="match status" value="1"/>
</dbReference>
<dbReference type="GO" id="GO:0120147">
    <property type="term" value="F:formylglycine-generating oxidase activity"/>
    <property type="evidence" value="ECO:0007669"/>
    <property type="project" value="TreeGrafter"/>
</dbReference>
<dbReference type="EMBL" id="PJMW01000002">
    <property type="protein sequence ID" value="PKV79530.1"/>
    <property type="molecule type" value="Genomic_DNA"/>
</dbReference>
<evidence type="ECO:0000259" key="1">
    <source>
        <dbReference type="Pfam" id="PF03781"/>
    </source>
</evidence>
<gene>
    <name evidence="2" type="ORF">ATK86_3924</name>
    <name evidence="3" type="ORF">ATK86_5498</name>
</gene>
<dbReference type="AlphaFoldDB" id="A0A2N3VD23"/>
<name>A0A2N3VD23_9NOCA</name>
<dbReference type="Gene3D" id="3.90.1580.10">
    <property type="entry name" value="paralog of FGE (formylglycine-generating enzyme)"/>
    <property type="match status" value="1"/>
</dbReference>
<sequence>MIAIPAAQVAVGSPESHLDTVAAAQHYPRTWFEDETPQHTITLPAFEIDRTPVTNSMFAEFVTMTGHVSAAERRGYALVYGPDYWTTMDGISWRHPHPDLDAVTDRPHHPVVHLDHTDATTYAIWAGKRLPSEAEWEYAAHGPQWRPWPWGPSWDSARANTAEHWAGQPIHDLATWKAWWRTHYAEHGPAPATTEVGAFTDGSSPFGLVDMAGNVSEWTASAYLLYDRHRRYDPSYHAVADHGHITVRGGGWKSFRWQTRTSERIACSPDYSGPDLGFRCARDLPETTANVLSLIR</sequence>
<feature type="domain" description="Sulfatase-modifying factor enzyme-like" evidence="1">
    <location>
        <begin position="1"/>
        <end position="282"/>
    </location>
</feature>
<proteinExistence type="predicted"/>
<evidence type="ECO:0000313" key="3">
    <source>
        <dbReference type="EMBL" id="PKV81052.1"/>
    </source>
</evidence>
<dbReference type="Pfam" id="PF03781">
    <property type="entry name" value="FGE-sulfatase"/>
    <property type="match status" value="1"/>
</dbReference>
<comment type="caution">
    <text evidence="2">The sequence shown here is derived from an EMBL/GenBank/DDBJ whole genome shotgun (WGS) entry which is preliminary data.</text>
</comment>
<dbReference type="InterPro" id="IPR016187">
    <property type="entry name" value="CTDL_fold"/>
</dbReference>
<dbReference type="SUPFAM" id="SSF56436">
    <property type="entry name" value="C-type lectin-like"/>
    <property type="match status" value="1"/>
</dbReference>
<protein>
    <submittedName>
        <fullName evidence="2">Formylglycine-generating enzyme required for sulfatase activity</fullName>
    </submittedName>
</protein>
<evidence type="ECO:0000313" key="4">
    <source>
        <dbReference type="Proteomes" id="UP000233766"/>
    </source>
</evidence>
<organism evidence="2 4">
    <name type="scientific">Nocardia fluminea</name>
    <dbReference type="NCBI Taxonomy" id="134984"/>
    <lineage>
        <taxon>Bacteria</taxon>
        <taxon>Bacillati</taxon>
        <taxon>Actinomycetota</taxon>
        <taxon>Actinomycetes</taxon>
        <taxon>Mycobacteriales</taxon>
        <taxon>Nocardiaceae</taxon>
        <taxon>Nocardia</taxon>
    </lineage>
</organism>
<dbReference type="PANTHER" id="PTHR23150:SF19">
    <property type="entry name" value="FORMYLGLYCINE-GENERATING ENZYME"/>
    <property type="match status" value="1"/>
</dbReference>
<evidence type="ECO:0000313" key="2">
    <source>
        <dbReference type="EMBL" id="PKV79530.1"/>
    </source>
</evidence>
<dbReference type="InterPro" id="IPR051043">
    <property type="entry name" value="Sulfatase_Mod_Factor_Kinase"/>
</dbReference>
<dbReference type="InterPro" id="IPR042095">
    <property type="entry name" value="SUMF_sf"/>
</dbReference>
<reference evidence="2 4" key="1">
    <citation type="submission" date="2017-12" db="EMBL/GenBank/DDBJ databases">
        <title>Sequencing the genomes of 1000 Actinobacteria strains.</title>
        <authorList>
            <person name="Klenk H.-P."/>
        </authorList>
    </citation>
    <scope>NUCLEOTIDE SEQUENCE [LARGE SCALE GENOMIC DNA]</scope>
    <source>
        <strain evidence="2 4">DSM 44489</strain>
    </source>
</reference>
<dbReference type="InterPro" id="IPR005532">
    <property type="entry name" value="SUMF_dom"/>
</dbReference>
<dbReference type="EMBL" id="PJMW01000002">
    <property type="protein sequence ID" value="PKV81052.1"/>
    <property type="molecule type" value="Genomic_DNA"/>
</dbReference>
<accession>A0A2N3VD23</accession>